<evidence type="ECO:0000313" key="2">
    <source>
        <dbReference type="EMBL" id="SFK76668.1"/>
    </source>
</evidence>
<dbReference type="EMBL" id="FOSR01000006">
    <property type="protein sequence ID" value="SFK76668.1"/>
    <property type="molecule type" value="Genomic_DNA"/>
</dbReference>
<accession>A0A1I4C6A6</accession>
<dbReference type="PANTHER" id="PTHR43610">
    <property type="entry name" value="BLL6696 PROTEIN"/>
    <property type="match status" value="1"/>
</dbReference>
<dbReference type="GO" id="GO:0016747">
    <property type="term" value="F:acyltransferase activity, transferring groups other than amino-acyl groups"/>
    <property type="evidence" value="ECO:0007669"/>
    <property type="project" value="InterPro"/>
</dbReference>
<dbReference type="Pfam" id="PF13302">
    <property type="entry name" value="Acetyltransf_3"/>
    <property type="match status" value="1"/>
</dbReference>
<sequence>MSQFLSPIVLEGRHVRLESLAHEHIESLQRATADGELWKLWYTAVPTPDGVAAYVEEALAMQAEGSALPFAVRSLASGDIVGCTRLCHADAVNRHVEIGYTWYAASVQRSGVNTECKWLLLRHAFETLHCIRVELRTHWHNQTSRAAIARLGAKQDGVLRNDRILSDGSYRDTVVFSIIESEWPAVKRHLAFKLERGNNA</sequence>
<evidence type="ECO:0000313" key="3">
    <source>
        <dbReference type="Proteomes" id="UP000198725"/>
    </source>
</evidence>
<evidence type="ECO:0000259" key="1">
    <source>
        <dbReference type="PROSITE" id="PS51186"/>
    </source>
</evidence>
<gene>
    <name evidence="2" type="ORF">SAMN05192579_106132</name>
</gene>
<dbReference type="SUPFAM" id="SSF55729">
    <property type="entry name" value="Acyl-CoA N-acyltransferases (Nat)"/>
    <property type="match status" value="1"/>
</dbReference>
<reference evidence="3" key="1">
    <citation type="submission" date="2016-10" db="EMBL/GenBank/DDBJ databases">
        <authorList>
            <person name="Varghese N."/>
            <person name="Submissions S."/>
        </authorList>
    </citation>
    <scope>NUCLEOTIDE SEQUENCE [LARGE SCALE GENOMIC DNA]</scope>
    <source>
        <strain evidence="3">MO64</strain>
    </source>
</reference>
<dbReference type="InterPro" id="IPR000182">
    <property type="entry name" value="GNAT_dom"/>
</dbReference>
<keyword evidence="3" id="KW-1185">Reference proteome</keyword>
<proteinExistence type="predicted"/>
<dbReference type="AlphaFoldDB" id="A0A1I4C6A6"/>
<dbReference type="PROSITE" id="PS51186">
    <property type="entry name" value="GNAT"/>
    <property type="match status" value="1"/>
</dbReference>
<dbReference type="Gene3D" id="3.40.630.30">
    <property type="match status" value="1"/>
</dbReference>
<dbReference type="Proteomes" id="UP000198725">
    <property type="component" value="Unassembled WGS sequence"/>
</dbReference>
<dbReference type="PANTHER" id="PTHR43610:SF1">
    <property type="entry name" value="N-ACETYLTRANSFERASE DOMAIN-CONTAINING PROTEIN"/>
    <property type="match status" value="1"/>
</dbReference>
<dbReference type="RefSeq" id="WP_092703278.1">
    <property type="nucleotide sequence ID" value="NZ_FOSR01000006.1"/>
</dbReference>
<organism evidence="2 3">
    <name type="scientific">Rhodanobacter glycinis</name>
    <dbReference type="NCBI Taxonomy" id="582702"/>
    <lineage>
        <taxon>Bacteria</taxon>
        <taxon>Pseudomonadati</taxon>
        <taxon>Pseudomonadota</taxon>
        <taxon>Gammaproteobacteria</taxon>
        <taxon>Lysobacterales</taxon>
        <taxon>Rhodanobacteraceae</taxon>
        <taxon>Rhodanobacter</taxon>
    </lineage>
</organism>
<feature type="domain" description="N-acetyltransferase" evidence="1">
    <location>
        <begin position="23"/>
        <end position="175"/>
    </location>
</feature>
<protein>
    <submittedName>
        <fullName evidence="2">Protein N-acetyltransferase, RimJ/RimL family</fullName>
    </submittedName>
</protein>
<keyword evidence="2" id="KW-0808">Transferase</keyword>
<dbReference type="InterPro" id="IPR016181">
    <property type="entry name" value="Acyl_CoA_acyltransferase"/>
</dbReference>
<name>A0A1I4C6A6_9GAMM</name>